<dbReference type="Gene3D" id="3.40.50.720">
    <property type="entry name" value="NAD(P)-binding Rossmann-like Domain"/>
    <property type="match status" value="1"/>
</dbReference>
<comment type="miscellaneous">
    <text evidence="9">During catalysis, the active site Cys acts as a nucleophile attacking the alpha-carbonyl group of tRNA-bound glutamate with the formation of a thioester intermediate between enzyme and glutamate, and the concomitant release of tRNA(Glu). The thioester intermediate is finally reduced by direct hydride transfer from NADPH, to form the product GSA.</text>
</comment>
<dbReference type="GO" id="GO:0019353">
    <property type="term" value="P:protoporphyrinogen IX biosynthetic process from glutamate"/>
    <property type="evidence" value="ECO:0007669"/>
    <property type="project" value="TreeGrafter"/>
</dbReference>
<dbReference type="HAMAP" id="MF_00087">
    <property type="entry name" value="Glu_tRNA_reductase"/>
    <property type="match status" value="1"/>
</dbReference>
<feature type="domain" description="Tetrapyrrole biosynthesis glutamyl-tRNA reductase dimerisation" evidence="15">
    <location>
        <begin position="318"/>
        <end position="415"/>
    </location>
</feature>
<accession>A0A1F6TVI4</accession>
<dbReference type="AlphaFoldDB" id="A0A1F6TVI4"/>
<evidence type="ECO:0000256" key="10">
    <source>
        <dbReference type="PIRSR" id="PIRSR000445-1"/>
    </source>
</evidence>
<keyword evidence="6 9" id="KW-0627">Porphyrin biosynthesis</keyword>
<feature type="binding site" evidence="9 11">
    <location>
        <position position="118"/>
    </location>
    <ligand>
        <name>substrate</name>
    </ligand>
</feature>
<gene>
    <name evidence="9" type="primary">hemA</name>
    <name evidence="18" type="ORF">A2151_06370</name>
</gene>
<comment type="catalytic activity">
    <reaction evidence="7 9 14">
        <text>(S)-4-amino-5-oxopentanoate + tRNA(Glu) + NADP(+) = L-glutamyl-tRNA(Glu) + NADPH + H(+)</text>
        <dbReference type="Rhea" id="RHEA:12344"/>
        <dbReference type="Rhea" id="RHEA-COMP:9663"/>
        <dbReference type="Rhea" id="RHEA-COMP:9680"/>
        <dbReference type="ChEBI" id="CHEBI:15378"/>
        <dbReference type="ChEBI" id="CHEBI:57501"/>
        <dbReference type="ChEBI" id="CHEBI:57783"/>
        <dbReference type="ChEBI" id="CHEBI:58349"/>
        <dbReference type="ChEBI" id="CHEBI:78442"/>
        <dbReference type="ChEBI" id="CHEBI:78520"/>
        <dbReference type="EC" id="1.2.1.70"/>
    </reaction>
</comment>
<dbReference type="InterPro" id="IPR015895">
    <property type="entry name" value="4pyrrol_synth_GluRdtase_N"/>
</dbReference>
<evidence type="ECO:0000256" key="2">
    <source>
        <dbReference type="ARBA" id="ARBA00005916"/>
    </source>
</evidence>
<dbReference type="CDD" id="cd05213">
    <property type="entry name" value="NAD_bind_Glutamyl_tRNA_reduct"/>
    <property type="match status" value="1"/>
</dbReference>
<dbReference type="EC" id="1.2.1.70" evidence="3 9"/>
<dbReference type="UniPathway" id="UPA00251">
    <property type="reaction ID" value="UER00316"/>
</dbReference>
<feature type="binding site" evidence="9 11">
    <location>
        <begin position="112"/>
        <end position="114"/>
    </location>
    <ligand>
        <name>substrate</name>
    </ligand>
</feature>
<comment type="pathway">
    <text evidence="1 9 14">Porphyrin-containing compound metabolism; protoporphyrin-IX biosynthesis; 5-aminolevulinate from L-glutamyl-tRNA(Glu): step 1/2.</text>
</comment>
<feature type="binding site" evidence="9 11">
    <location>
        <begin position="49"/>
        <end position="52"/>
    </location>
    <ligand>
        <name>substrate</name>
    </ligand>
</feature>
<proteinExistence type="inferred from homology"/>
<dbReference type="Gene3D" id="3.30.460.30">
    <property type="entry name" value="Glutamyl-tRNA reductase, N-terminal domain"/>
    <property type="match status" value="1"/>
</dbReference>
<dbReference type="PIRSF" id="PIRSF000445">
    <property type="entry name" value="4pyrrol_synth_GluRdtase"/>
    <property type="match status" value="1"/>
</dbReference>
<dbReference type="GO" id="GO:0008883">
    <property type="term" value="F:glutamyl-tRNA reductase activity"/>
    <property type="evidence" value="ECO:0007669"/>
    <property type="project" value="UniProtKB-UniRule"/>
</dbReference>
<evidence type="ECO:0000313" key="18">
    <source>
        <dbReference type="EMBL" id="OGI49131.1"/>
    </source>
</evidence>
<comment type="subunit">
    <text evidence="9">Homodimer.</text>
</comment>
<feature type="binding site" evidence="9 12">
    <location>
        <begin position="187"/>
        <end position="192"/>
    </location>
    <ligand>
        <name>NADP(+)</name>
        <dbReference type="ChEBI" id="CHEBI:58349"/>
    </ligand>
</feature>
<dbReference type="InterPro" id="IPR018214">
    <property type="entry name" value="GluRdtase_CS"/>
</dbReference>
<feature type="domain" description="Quinate/shikimate 5-dehydrogenase/glutamyl-tRNA reductase" evidence="16">
    <location>
        <begin position="170"/>
        <end position="304"/>
    </location>
</feature>
<protein>
    <recommendedName>
        <fullName evidence="8 9">Glutamyl-tRNA reductase</fullName>
        <shortName evidence="9">GluTR</shortName>
        <ecNumber evidence="3 9">1.2.1.70</ecNumber>
    </recommendedName>
</protein>
<dbReference type="PANTHER" id="PTHR43013:SF1">
    <property type="entry name" value="GLUTAMYL-TRNA REDUCTASE"/>
    <property type="match status" value="1"/>
</dbReference>
<evidence type="ECO:0000256" key="12">
    <source>
        <dbReference type="PIRSR" id="PIRSR000445-3"/>
    </source>
</evidence>
<evidence type="ECO:0000256" key="11">
    <source>
        <dbReference type="PIRSR" id="PIRSR000445-2"/>
    </source>
</evidence>
<dbReference type="PROSITE" id="PS00747">
    <property type="entry name" value="GLUTR"/>
    <property type="match status" value="1"/>
</dbReference>
<evidence type="ECO:0000256" key="7">
    <source>
        <dbReference type="ARBA" id="ARBA00047464"/>
    </source>
</evidence>
<dbReference type="Pfam" id="PF05201">
    <property type="entry name" value="GlutR_N"/>
    <property type="match status" value="1"/>
</dbReference>
<keyword evidence="5 9" id="KW-0560">Oxidoreductase</keyword>
<evidence type="ECO:0000259" key="15">
    <source>
        <dbReference type="Pfam" id="PF00745"/>
    </source>
</evidence>
<evidence type="ECO:0000313" key="19">
    <source>
        <dbReference type="Proteomes" id="UP000178885"/>
    </source>
</evidence>
<comment type="caution">
    <text evidence="18">The sequence shown here is derived from an EMBL/GenBank/DDBJ whole genome shotgun (WGS) entry which is preliminary data.</text>
</comment>
<dbReference type="FunFam" id="3.40.50.720:FF:000031">
    <property type="entry name" value="Glutamyl-tRNA reductase"/>
    <property type="match status" value="1"/>
</dbReference>
<evidence type="ECO:0000256" key="6">
    <source>
        <dbReference type="ARBA" id="ARBA00023244"/>
    </source>
</evidence>
<dbReference type="Pfam" id="PF00745">
    <property type="entry name" value="GlutR_dimer"/>
    <property type="match status" value="1"/>
</dbReference>
<dbReference type="GO" id="GO:0050661">
    <property type="term" value="F:NADP binding"/>
    <property type="evidence" value="ECO:0007669"/>
    <property type="project" value="InterPro"/>
</dbReference>
<dbReference type="InterPro" id="IPR036453">
    <property type="entry name" value="GluRdtase_dimer_dom_sf"/>
</dbReference>
<dbReference type="InterPro" id="IPR000343">
    <property type="entry name" value="4pyrrol_synth_GluRdtase"/>
</dbReference>
<dbReference type="SUPFAM" id="SSF69742">
    <property type="entry name" value="Glutamyl tRNA-reductase catalytic, N-terminal domain"/>
    <property type="match status" value="1"/>
</dbReference>
<dbReference type="EMBL" id="MFSU01000006">
    <property type="protein sequence ID" value="OGI49131.1"/>
    <property type="molecule type" value="Genomic_DNA"/>
</dbReference>
<name>A0A1F6TVI4_9PROT</name>
<keyword evidence="4 9" id="KW-0521">NADP</keyword>
<dbReference type="PANTHER" id="PTHR43013">
    <property type="entry name" value="GLUTAMYL-TRNA REDUCTASE"/>
    <property type="match status" value="1"/>
</dbReference>
<evidence type="ECO:0000256" key="1">
    <source>
        <dbReference type="ARBA" id="ARBA00005059"/>
    </source>
</evidence>
<comment type="function">
    <text evidence="9">Catalyzes the NADPH-dependent reduction of glutamyl-tRNA(Glu) to glutamate 1-semialdehyde (GSA).</text>
</comment>
<dbReference type="InterPro" id="IPR006151">
    <property type="entry name" value="Shikm_DH/Glu-tRNA_Rdtase"/>
</dbReference>
<evidence type="ECO:0000256" key="13">
    <source>
        <dbReference type="PIRSR" id="PIRSR000445-4"/>
    </source>
</evidence>
<dbReference type="Pfam" id="PF01488">
    <property type="entry name" value="Shikimate_DH"/>
    <property type="match status" value="1"/>
</dbReference>
<feature type="domain" description="Glutamyl-tRNA reductase N-terminal" evidence="17">
    <location>
        <begin position="7"/>
        <end position="154"/>
    </location>
</feature>
<organism evidence="18 19">
    <name type="scientific">Candidatus Muproteobacteria bacterium RBG_16_65_34</name>
    <dbReference type="NCBI Taxonomy" id="1817760"/>
    <lineage>
        <taxon>Bacteria</taxon>
        <taxon>Pseudomonadati</taxon>
        <taxon>Pseudomonadota</taxon>
        <taxon>Candidatus Muproteobacteria</taxon>
    </lineage>
</organism>
<dbReference type="STRING" id="1817760.A2151_06370"/>
<dbReference type="SUPFAM" id="SSF51735">
    <property type="entry name" value="NAD(P)-binding Rossmann-fold domains"/>
    <property type="match status" value="1"/>
</dbReference>
<feature type="site" description="Important for activity" evidence="9 13">
    <location>
        <position position="97"/>
    </location>
</feature>
<dbReference type="InterPro" id="IPR036291">
    <property type="entry name" value="NAD(P)-bd_dom_sf"/>
</dbReference>
<evidence type="ECO:0000259" key="17">
    <source>
        <dbReference type="Pfam" id="PF05201"/>
    </source>
</evidence>
<evidence type="ECO:0000259" key="16">
    <source>
        <dbReference type="Pfam" id="PF01488"/>
    </source>
</evidence>
<comment type="similarity">
    <text evidence="2 9 14">Belongs to the glutamyl-tRNA reductase family.</text>
</comment>
<dbReference type="InterPro" id="IPR036343">
    <property type="entry name" value="GluRdtase_N_sf"/>
</dbReference>
<dbReference type="FunFam" id="3.30.460.30:FF:000001">
    <property type="entry name" value="Glutamyl-tRNA reductase"/>
    <property type="match status" value="1"/>
</dbReference>
<evidence type="ECO:0000256" key="4">
    <source>
        <dbReference type="ARBA" id="ARBA00022857"/>
    </source>
</evidence>
<evidence type="ECO:0000256" key="3">
    <source>
        <dbReference type="ARBA" id="ARBA00012970"/>
    </source>
</evidence>
<sequence length="418" mass="46512">MHLLAFGINHHTAPVEIREKAAFAPEHLSEALREVTHNGTAGEATILSTCNRTEIYCGLDSVRDERVIAWFCDYHRLKPQDVRPYLYRHPDQDAVRHAFRVAAGLDSMMLGETQILGQMKEAFAKAHKAGTTGKLLNRLFQQTFAVAKQVRTETAIGASAVSVASAAVRLAEQIFSTLAEQTVLLIGAGDMIELCARHLKEHGVGHMIVANRTLDRAQLLADQFGAEAIALAELPERLADADIVISSTASQLPILGKGAVERALKQRKHRPMFMVDIAVPRDIEAEVDELDDVYLYTIDDLKEVIQENLGSRQEAAREAERIIDTQVVDFMRWVKSLDAVPTIRALRESADALREAELKRARRRLASGEDPQKVIEWLARALTNKFTHAPTDALKQADHDGNAKLLEAARRLFDLNEE</sequence>
<comment type="domain">
    <text evidence="9">Possesses an unusual extended V-shaped dimeric structure with each monomer consisting of three distinct domains arranged along a curved 'spinal' alpha-helix. The N-terminal catalytic domain specifically recognizes the glutamate moiety of the substrate. The second domain is the NADPH-binding domain, and the third C-terminal domain is responsible for dimerization.</text>
</comment>
<dbReference type="SUPFAM" id="SSF69075">
    <property type="entry name" value="Glutamyl tRNA-reductase dimerization domain"/>
    <property type="match status" value="1"/>
</dbReference>
<dbReference type="Proteomes" id="UP000178885">
    <property type="component" value="Unassembled WGS sequence"/>
</dbReference>
<evidence type="ECO:0000256" key="5">
    <source>
        <dbReference type="ARBA" id="ARBA00023002"/>
    </source>
</evidence>
<evidence type="ECO:0000256" key="9">
    <source>
        <dbReference type="HAMAP-Rule" id="MF_00087"/>
    </source>
</evidence>
<feature type="active site" description="Nucleophile" evidence="9 10">
    <location>
        <position position="50"/>
    </location>
</feature>
<dbReference type="NCBIfam" id="TIGR01035">
    <property type="entry name" value="hemA"/>
    <property type="match status" value="1"/>
</dbReference>
<reference evidence="18 19" key="1">
    <citation type="journal article" date="2016" name="Nat. Commun.">
        <title>Thousands of microbial genomes shed light on interconnected biogeochemical processes in an aquifer system.</title>
        <authorList>
            <person name="Anantharaman K."/>
            <person name="Brown C.T."/>
            <person name="Hug L.A."/>
            <person name="Sharon I."/>
            <person name="Castelle C.J."/>
            <person name="Probst A.J."/>
            <person name="Thomas B.C."/>
            <person name="Singh A."/>
            <person name="Wilkins M.J."/>
            <person name="Karaoz U."/>
            <person name="Brodie E.L."/>
            <person name="Williams K.H."/>
            <person name="Hubbard S.S."/>
            <person name="Banfield J.F."/>
        </authorList>
    </citation>
    <scope>NUCLEOTIDE SEQUENCE [LARGE SCALE GENOMIC DNA]</scope>
</reference>
<evidence type="ECO:0000256" key="14">
    <source>
        <dbReference type="RuleBase" id="RU000584"/>
    </source>
</evidence>
<feature type="binding site" evidence="9 11">
    <location>
        <position position="107"/>
    </location>
    <ligand>
        <name>substrate</name>
    </ligand>
</feature>
<evidence type="ECO:0000256" key="8">
    <source>
        <dbReference type="ARBA" id="ARBA00068659"/>
    </source>
</evidence>
<dbReference type="InterPro" id="IPR015896">
    <property type="entry name" value="4pyrrol_synth_GluRdtase_dimer"/>
</dbReference>